<evidence type="ECO:0000259" key="8">
    <source>
        <dbReference type="Pfam" id="PF00155"/>
    </source>
</evidence>
<comment type="pathway">
    <text evidence="7">Amino-acid biosynthesis; L-histidine biosynthesis; L-histidine from 5-phospho-alpha-D-ribose 1-diphosphate: step 7/9.</text>
</comment>
<gene>
    <name evidence="7" type="primary">hisC</name>
    <name evidence="9" type="ORF">G4Z05_13395</name>
</gene>
<dbReference type="EMBL" id="JAAIUV010000024">
    <property type="protein sequence ID" value="NEX79851.1"/>
    <property type="molecule type" value="Genomic_DNA"/>
</dbReference>
<keyword evidence="5 7" id="KW-0663">Pyridoxal phosphate</keyword>
<comment type="caution">
    <text evidence="9">The sequence shown here is derived from an EMBL/GenBank/DDBJ whole genome shotgun (WGS) entry which is preliminary data.</text>
</comment>
<evidence type="ECO:0000256" key="1">
    <source>
        <dbReference type="ARBA" id="ARBA00001933"/>
    </source>
</evidence>
<dbReference type="Gene3D" id="3.90.1150.10">
    <property type="entry name" value="Aspartate Aminotransferase, domain 1"/>
    <property type="match status" value="1"/>
</dbReference>
<comment type="catalytic activity">
    <reaction evidence="7">
        <text>L-histidinol phosphate + 2-oxoglutarate = 3-(imidazol-4-yl)-2-oxopropyl phosphate + L-glutamate</text>
        <dbReference type="Rhea" id="RHEA:23744"/>
        <dbReference type="ChEBI" id="CHEBI:16810"/>
        <dbReference type="ChEBI" id="CHEBI:29985"/>
        <dbReference type="ChEBI" id="CHEBI:57766"/>
        <dbReference type="ChEBI" id="CHEBI:57980"/>
        <dbReference type="EC" id="2.6.1.9"/>
    </reaction>
</comment>
<evidence type="ECO:0000256" key="4">
    <source>
        <dbReference type="ARBA" id="ARBA00022679"/>
    </source>
</evidence>
<dbReference type="HAMAP" id="MF_01023">
    <property type="entry name" value="HisC_aminotrans_2"/>
    <property type="match status" value="1"/>
</dbReference>
<comment type="subunit">
    <text evidence="2 7">Homodimer.</text>
</comment>
<feature type="modified residue" description="N6-(pyridoxal phosphate)lysine" evidence="7">
    <location>
        <position position="222"/>
    </location>
</feature>
<reference evidence="9" key="1">
    <citation type="submission" date="2020-02" db="EMBL/GenBank/DDBJ databases">
        <title>Bacillus sedimentmangrovi sp. nov., isolated from sediment of the mangrove ecosystem.</title>
        <authorList>
            <person name="Liu G."/>
        </authorList>
    </citation>
    <scope>NUCLEOTIDE SEQUENCE [LARGE SCALE GENOMIC DNA]</scope>
    <source>
        <strain evidence="9">SgZ-7</strain>
    </source>
</reference>
<dbReference type="PANTHER" id="PTHR43643:SF3">
    <property type="entry name" value="HISTIDINOL-PHOSPHATE AMINOTRANSFERASE"/>
    <property type="match status" value="1"/>
</dbReference>
<name>A0A6B3TV27_9BACI</name>
<dbReference type="UniPathway" id="UPA00031">
    <property type="reaction ID" value="UER00012"/>
</dbReference>
<dbReference type="InterPro" id="IPR015421">
    <property type="entry name" value="PyrdxlP-dep_Trfase_major"/>
</dbReference>
<dbReference type="CDD" id="cd00609">
    <property type="entry name" value="AAT_like"/>
    <property type="match status" value="1"/>
</dbReference>
<accession>A0A6B3TV27</accession>
<organism evidence="9 10">
    <name type="scientific">Neobacillus thermocopriae</name>
    <dbReference type="NCBI Taxonomy" id="1215031"/>
    <lineage>
        <taxon>Bacteria</taxon>
        <taxon>Bacillati</taxon>
        <taxon>Bacillota</taxon>
        <taxon>Bacilli</taxon>
        <taxon>Bacillales</taxon>
        <taxon>Bacillaceae</taxon>
        <taxon>Neobacillus</taxon>
    </lineage>
</organism>
<proteinExistence type="inferred from homology"/>
<dbReference type="NCBIfam" id="TIGR01141">
    <property type="entry name" value="hisC"/>
    <property type="match status" value="1"/>
</dbReference>
<dbReference type="GO" id="GO:0004400">
    <property type="term" value="F:histidinol-phosphate transaminase activity"/>
    <property type="evidence" value="ECO:0007669"/>
    <property type="project" value="UniProtKB-UniRule"/>
</dbReference>
<comment type="similarity">
    <text evidence="7">Belongs to the class-II pyridoxal-phosphate-dependent aminotransferase family. Histidinol-phosphate aminotransferase subfamily.</text>
</comment>
<dbReference type="InterPro" id="IPR004839">
    <property type="entry name" value="Aminotransferase_I/II_large"/>
</dbReference>
<dbReference type="Gene3D" id="3.40.640.10">
    <property type="entry name" value="Type I PLP-dependent aspartate aminotransferase-like (Major domain)"/>
    <property type="match status" value="1"/>
</dbReference>
<evidence type="ECO:0000313" key="10">
    <source>
        <dbReference type="Proteomes" id="UP000481621"/>
    </source>
</evidence>
<dbReference type="EC" id="2.6.1.9" evidence="7"/>
<keyword evidence="3 7" id="KW-0032">Aminotransferase</keyword>
<evidence type="ECO:0000256" key="5">
    <source>
        <dbReference type="ARBA" id="ARBA00022898"/>
    </source>
</evidence>
<dbReference type="Proteomes" id="UP000481621">
    <property type="component" value="Unassembled WGS sequence"/>
</dbReference>
<dbReference type="PANTHER" id="PTHR43643">
    <property type="entry name" value="HISTIDINOL-PHOSPHATE AMINOTRANSFERASE 2"/>
    <property type="match status" value="1"/>
</dbReference>
<keyword evidence="10" id="KW-1185">Reference proteome</keyword>
<evidence type="ECO:0000256" key="3">
    <source>
        <dbReference type="ARBA" id="ARBA00022576"/>
    </source>
</evidence>
<keyword evidence="7" id="KW-0028">Amino-acid biosynthesis</keyword>
<dbReference type="GO" id="GO:0030170">
    <property type="term" value="F:pyridoxal phosphate binding"/>
    <property type="evidence" value="ECO:0007669"/>
    <property type="project" value="InterPro"/>
</dbReference>
<protein>
    <recommendedName>
        <fullName evidence="7">Histidinol-phosphate aminotransferase</fullName>
        <ecNumber evidence="7">2.6.1.9</ecNumber>
    </recommendedName>
    <alternativeName>
        <fullName evidence="7">Imidazole acetol-phosphate transaminase</fullName>
    </alternativeName>
</protein>
<comment type="cofactor">
    <cofactor evidence="1 7">
        <name>pyridoxal 5'-phosphate</name>
        <dbReference type="ChEBI" id="CHEBI:597326"/>
    </cofactor>
</comment>
<dbReference type="RefSeq" id="WP_163252349.1">
    <property type="nucleotide sequence ID" value="NZ_JAAIUV010000024.1"/>
</dbReference>
<dbReference type="InterPro" id="IPR015422">
    <property type="entry name" value="PyrdxlP-dep_Trfase_small"/>
</dbReference>
<dbReference type="InterPro" id="IPR015424">
    <property type="entry name" value="PyrdxlP-dep_Trfase"/>
</dbReference>
<dbReference type="InterPro" id="IPR005861">
    <property type="entry name" value="HisP_aminotrans"/>
</dbReference>
<dbReference type="AlphaFoldDB" id="A0A6B3TV27"/>
<sequence length="372" mass="42172">MRWKEQLLKLTPYQPGKSIEQVKKQYQLEKIVKLASNENPFGCSEMVKSALRFHTESLAIYPNGNAANLREELAKFLQVDEEEIIFGNGSDNLIQMISRALLHPNASTVMSTNTFSQYKHNAILEGAIIKEVPDKNGEHDLDSMLAAIDEKTNVIWVCSPNNPTGTYIPESKLVAFLDQVPEHILVVLDEAYYEYVIADDYYDSIKLTRKYRNLIVLRTFSKIYGLAALRVGYGVAQKEIIKALEPAREPFNVNTVAQIAAAAAIADQKFVEECKKKNRQGLNQFYQFCKQNDLRYFPSQTNFILIDFKVESEKVFQFLLERGFIVRSGNALGFPTAVRITVGSKEQNEGVIKALEEFLAEKKSEVHTILGE</sequence>
<dbReference type="Pfam" id="PF00155">
    <property type="entry name" value="Aminotran_1_2"/>
    <property type="match status" value="1"/>
</dbReference>
<dbReference type="SUPFAM" id="SSF53383">
    <property type="entry name" value="PLP-dependent transferases"/>
    <property type="match status" value="1"/>
</dbReference>
<evidence type="ECO:0000256" key="7">
    <source>
        <dbReference type="HAMAP-Rule" id="MF_01023"/>
    </source>
</evidence>
<evidence type="ECO:0000256" key="2">
    <source>
        <dbReference type="ARBA" id="ARBA00011738"/>
    </source>
</evidence>
<dbReference type="InterPro" id="IPR050106">
    <property type="entry name" value="HistidinolP_aminotransfase"/>
</dbReference>
<keyword evidence="6 7" id="KW-0368">Histidine biosynthesis</keyword>
<keyword evidence="4 7" id="KW-0808">Transferase</keyword>
<evidence type="ECO:0000256" key="6">
    <source>
        <dbReference type="ARBA" id="ARBA00023102"/>
    </source>
</evidence>
<evidence type="ECO:0000313" key="9">
    <source>
        <dbReference type="EMBL" id="NEX79851.1"/>
    </source>
</evidence>
<feature type="domain" description="Aminotransferase class I/classII large" evidence="8">
    <location>
        <begin position="30"/>
        <end position="355"/>
    </location>
</feature>
<dbReference type="GO" id="GO:0000105">
    <property type="term" value="P:L-histidine biosynthetic process"/>
    <property type="evidence" value="ECO:0007669"/>
    <property type="project" value="UniProtKB-UniRule"/>
</dbReference>